<dbReference type="AlphaFoldDB" id="A0A9Q3CAB1"/>
<gene>
    <name evidence="1" type="ORF">O181_019285</name>
</gene>
<dbReference type="EMBL" id="AVOT02005630">
    <property type="protein sequence ID" value="MBW0479570.1"/>
    <property type="molecule type" value="Genomic_DNA"/>
</dbReference>
<organism evidence="1 2">
    <name type="scientific">Austropuccinia psidii MF-1</name>
    <dbReference type="NCBI Taxonomy" id="1389203"/>
    <lineage>
        <taxon>Eukaryota</taxon>
        <taxon>Fungi</taxon>
        <taxon>Dikarya</taxon>
        <taxon>Basidiomycota</taxon>
        <taxon>Pucciniomycotina</taxon>
        <taxon>Pucciniomycetes</taxon>
        <taxon>Pucciniales</taxon>
        <taxon>Sphaerophragmiaceae</taxon>
        <taxon>Austropuccinia</taxon>
    </lineage>
</organism>
<evidence type="ECO:0000313" key="1">
    <source>
        <dbReference type="EMBL" id="MBW0479570.1"/>
    </source>
</evidence>
<name>A0A9Q3CAB1_9BASI</name>
<dbReference type="Proteomes" id="UP000765509">
    <property type="component" value="Unassembled WGS sequence"/>
</dbReference>
<accession>A0A9Q3CAB1</accession>
<protein>
    <submittedName>
        <fullName evidence="1">Uncharacterized protein</fullName>
    </submittedName>
</protein>
<evidence type="ECO:0000313" key="2">
    <source>
        <dbReference type="Proteomes" id="UP000765509"/>
    </source>
</evidence>
<reference evidence="1" key="1">
    <citation type="submission" date="2021-03" db="EMBL/GenBank/DDBJ databases">
        <title>Draft genome sequence of rust myrtle Austropuccinia psidii MF-1, a brazilian biotype.</title>
        <authorList>
            <person name="Quecine M.C."/>
            <person name="Pachon D.M.R."/>
            <person name="Bonatelli M.L."/>
            <person name="Correr F.H."/>
            <person name="Franceschini L.M."/>
            <person name="Leite T.F."/>
            <person name="Margarido G.R.A."/>
            <person name="Almeida C.A."/>
            <person name="Ferrarezi J.A."/>
            <person name="Labate C.A."/>
        </authorList>
    </citation>
    <scope>NUCLEOTIDE SEQUENCE</scope>
    <source>
        <strain evidence="1">MF-1</strain>
    </source>
</reference>
<keyword evidence="2" id="KW-1185">Reference proteome</keyword>
<comment type="caution">
    <text evidence="1">The sequence shown here is derived from an EMBL/GenBank/DDBJ whole genome shotgun (WGS) entry which is preliminary data.</text>
</comment>
<proteinExistence type="predicted"/>
<sequence>MHIFALEIEWHQYQVVISTFHQVIKEHYLEDSSRLKEKCQSQIPMRPSGNHFYSHSQYSSKAILEVPPQGIFKRQSQTNLPRVSTPSSHLGNHIHSIQSGFIKTCILIINHGSSIQHSSFLNLARYTLHQAVNTASRIQYRPAVSLKESSSQLFTYTSLL</sequence>